<dbReference type="EMBL" id="FNIV01000006">
    <property type="protein sequence ID" value="SDO44622.1"/>
    <property type="molecule type" value="Genomic_DNA"/>
</dbReference>
<sequence>MDKALACLTRLRVGHSKGRPAPNKPCLLLAILCEIQAGHITSPRVAIDDRLVARYHDLYELAAGVRREARPWLPLWFLASDRGPDGEAGSLWQPALSPALAEVADQLGAPGSLDQLLKRFDTASLHPELYARLASEEATREAGAHLVARYFSWSPDAQARLHDYLEDAFASGAYEKAPERLKGPEGDSPRQARARSAAFRSLVLEAYDYRCAASRLRYITPDYRYLVEAAHLVPFAESQDDRPVNGIALTPNLHWAMDNLLIAPGPDQRWHVSPSVDALVPDSRWLCELDRQPLVLPRDPRWQPDRDALAWRLDQLRR</sequence>
<keyword evidence="2" id="KW-0255">Endonuclease</keyword>
<dbReference type="AlphaFoldDB" id="A0A1H0JM28"/>
<dbReference type="GO" id="GO:0004519">
    <property type="term" value="F:endonuclease activity"/>
    <property type="evidence" value="ECO:0007669"/>
    <property type="project" value="UniProtKB-KW"/>
</dbReference>
<organism evidence="2 3">
    <name type="scientific">Halomonas shengliensis</name>
    <dbReference type="NCBI Taxonomy" id="419597"/>
    <lineage>
        <taxon>Bacteria</taxon>
        <taxon>Pseudomonadati</taxon>
        <taxon>Pseudomonadota</taxon>
        <taxon>Gammaproteobacteria</taxon>
        <taxon>Oceanospirillales</taxon>
        <taxon>Halomonadaceae</taxon>
        <taxon>Halomonas</taxon>
    </lineage>
</organism>
<dbReference type="OrthoDB" id="529575at2"/>
<dbReference type="RefSeq" id="WP_089679212.1">
    <property type="nucleotide sequence ID" value="NZ_FNIV01000006.1"/>
</dbReference>
<dbReference type="Pfam" id="PF13391">
    <property type="entry name" value="HNH_2"/>
    <property type="match status" value="1"/>
</dbReference>
<keyword evidence="3" id="KW-1185">Reference proteome</keyword>
<dbReference type="STRING" id="419597.SAMN04487957_106162"/>
<name>A0A1H0JM28_9GAMM</name>
<proteinExistence type="predicted"/>
<evidence type="ECO:0000259" key="1">
    <source>
        <dbReference type="Pfam" id="PF13391"/>
    </source>
</evidence>
<dbReference type="InterPro" id="IPR003615">
    <property type="entry name" value="HNH_nuc"/>
</dbReference>
<reference evidence="3" key="1">
    <citation type="submission" date="2016-10" db="EMBL/GenBank/DDBJ databases">
        <authorList>
            <person name="Varghese N."/>
            <person name="Submissions S."/>
        </authorList>
    </citation>
    <scope>NUCLEOTIDE SEQUENCE [LARGE SCALE GENOMIC DNA]</scope>
    <source>
        <strain evidence="3">CGMCC 1.6444</strain>
    </source>
</reference>
<dbReference type="Proteomes" id="UP000199075">
    <property type="component" value="Unassembled WGS sequence"/>
</dbReference>
<keyword evidence="2" id="KW-0540">Nuclease</keyword>
<protein>
    <submittedName>
        <fullName evidence="2">HNH endonuclease</fullName>
    </submittedName>
</protein>
<keyword evidence="2" id="KW-0378">Hydrolase</keyword>
<gene>
    <name evidence="2" type="ORF">SAMN04487957_106162</name>
</gene>
<feature type="domain" description="HNH nuclease" evidence="1">
    <location>
        <begin position="211"/>
        <end position="263"/>
    </location>
</feature>
<evidence type="ECO:0000313" key="2">
    <source>
        <dbReference type="EMBL" id="SDO44622.1"/>
    </source>
</evidence>
<evidence type="ECO:0000313" key="3">
    <source>
        <dbReference type="Proteomes" id="UP000199075"/>
    </source>
</evidence>
<accession>A0A1H0JM28</accession>